<reference evidence="4" key="1">
    <citation type="submission" date="2017-02" db="UniProtKB">
        <authorList>
            <consortium name="WormBaseParasite"/>
        </authorList>
    </citation>
    <scope>IDENTIFICATION</scope>
</reference>
<organism evidence="4">
    <name type="scientific">Brugia timori</name>
    <dbReference type="NCBI Taxonomy" id="42155"/>
    <lineage>
        <taxon>Eukaryota</taxon>
        <taxon>Metazoa</taxon>
        <taxon>Ecdysozoa</taxon>
        <taxon>Nematoda</taxon>
        <taxon>Chromadorea</taxon>
        <taxon>Rhabditida</taxon>
        <taxon>Spirurina</taxon>
        <taxon>Spiruromorpha</taxon>
        <taxon>Filarioidea</taxon>
        <taxon>Onchocercidae</taxon>
        <taxon>Brugia</taxon>
    </lineage>
</organism>
<reference evidence="2 3" key="2">
    <citation type="submission" date="2018-11" db="EMBL/GenBank/DDBJ databases">
        <authorList>
            <consortium name="Pathogen Informatics"/>
        </authorList>
    </citation>
    <scope>NUCLEOTIDE SEQUENCE [LARGE SCALE GENOMIC DNA]</scope>
</reference>
<dbReference type="WBParaSite" id="BTMF_0000211901-mRNA-1">
    <property type="protein sequence ID" value="BTMF_0000211901-mRNA-1"/>
    <property type="gene ID" value="BTMF_0000211901"/>
</dbReference>
<protein>
    <submittedName>
        <fullName evidence="4">Ovule protein</fullName>
    </submittedName>
</protein>
<name>A0A0R3Q715_9BILA</name>
<sequence>MHMNSLAPFKQTKSLLSTIISTSVYLFFSNVRKIFLAVHFLSNLKTRTRRATWNSRQQLNSASSVTLMNLAFVSLLLQYNFTK</sequence>
<dbReference type="Proteomes" id="UP000280834">
    <property type="component" value="Unassembled WGS sequence"/>
</dbReference>
<proteinExistence type="predicted"/>
<dbReference type="AlphaFoldDB" id="A0A0R3Q715"/>
<dbReference type="EMBL" id="UZAG01001049">
    <property type="protein sequence ID" value="VDO10262.1"/>
    <property type="molecule type" value="Genomic_DNA"/>
</dbReference>
<keyword evidence="3" id="KW-1185">Reference proteome</keyword>
<keyword evidence="1" id="KW-0812">Transmembrane</keyword>
<gene>
    <name evidence="2" type="ORF">BTMF_LOCUS1447</name>
</gene>
<keyword evidence="1" id="KW-1133">Transmembrane helix</keyword>
<feature type="transmembrane region" description="Helical" evidence="1">
    <location>
        <begin position="20"/>
        <end position="41"/>
    </location>
</feature>
<keyword evidence="1" id="KW-0472">Membrane</keyword>
<evidence type="ECO:0000313" key="2">
    <source>
        <dbReference type="EMBL" id="VDO10262.1"/>
    </source>
</evidence>
<accession>A0A0R3Q715</accession>
<evidence type="ECO:0000313" key="4">
    <source>
        <dbReference type="WBParaSite" id="BTMF_0000211901-mRNA-1"/>
    </source>
</evidence>
<feature type="transmembrane region" description="Helical" evidence="1">
    <location>
        <begin position="62"/>
        <end position="81"/>
    </location>
</feature>
<evidence type="ECO:0000256" key="1">
    <source>
        <dbReference type="SAM" id="Phobius"/>
    </source>
</evidence>
<evidence type="ECO:0000313" key="3">
    <source>
        <dbReference type="Proteomes" id="UP000280834"/>
    </source>
</evidence>